<evidence type="ECO:0000313" key="7">
    <source>
        <dbReference type="Proteomes" id="UP000285013"/>
    </source>
</evidence>
<evidence type="ECO:0000256" key="2">
    <source>
        <dbReference type="ARBA" id="ARBA00037999"/>
    </source>
</evidence>
<feature type="active site" description="Proton acceptor" evidence="3">
    <location>
        <position position="198"/>
    </location>
</feature>
<comment type="caution">
    <text evidence="6">The sequence shown here is derived from an EMBL/GenBank/DDBJ whole genome shotgun (WGS) entry which is preliminary data.</text>
</comment>
<comment type="similarity">
    <text evidence="2 5">Belongs to the DegT/DnrJ/EryC1 family.</text>
</comment>
<gene>
    <name evidence="6" type="ORF">DWZ95_13130</name>
</gene>
<name>A0A3E4KXG4_9BACE</name>
<dbReference type="Pfam" id="PF01041">
    <property type="entry name" value="DegT_DnrJ_EryC1"/>
    <property type="match status" value="1"/>
</dbReference>
<evidence type="ECO:0000256" key="1">
    <source>
        <dbReference type="ARBA" id="ARBA00022898"/>
    </source>
</evidence>
<dbReference type="InterPro" id="IPR015421">
    <property type="entry name" value="PyrdxlP-dep_Trfase_major"/>
</dbReference>
<dbReference type="InterPro" id="IPR015424">
    <property type="entry name" value="PyrdxlP-dep_Trfase"/>
</dbReference>
<dbReference type="GO" id="GO:0008483">
    <property type="term" value="F:transaminase activity"/>
    <property type="evidence" value="ECO:0007669"/>
    <property type="project" value="UniProtKB-KW"/>
</dbReference>
<feature type="modified residue" description="N6-(pyridoxal phosphate)lysine" evidence="4">
    <location>
        <position position="198"/>
    </location>
</feature>
<accession>A0A3E4KXG4</accession>
<dbReference type="SUPFAM" id="SSF53383">
    <property type="entry name" value="PLP-dependent transferases"/>
    <property type="match status" value="1"/>
</dbReference>
<proteinExistence type="inferred from homology"/>
<dbReference type="GO" id="GO:0030170">
    <property type="term" value="F:pyridoxal phosphate binding"/>
    <property type="evidence" value="ECO:0007669"/>
    <property type="project" value="TreeGrafter"/>
</dbReference>
<dbReference type="PANTHER" id="PTHR30244">
    <property type="entry name" value="TRANSAMINASE"/>
    <property type="match status" value="1"/>
</dbReference>
<dbReference type="PIRSF" id="PIRSF000390">
    <property type="entry name" value="PLP_StrS"/>
    <property type="match status" value="1"/>
</dbReference>
<evidence type="ECO:0000313" key="6">
    <source>
        <dbReference type="EMBL" id="RHL92030.1"/>
    </source>
</evidence>
<sequence length="380" mass="42403">MIKYLDLQKINASFEPELSDALLRVCHSGWYLYGEATARFEQEFAAYCDTVHCVSTGNGLDALTLIFLAYRELGVMDAGDEIIVPANTYIATVLSILRAGLKPVLCEPAFETCNMDITYAESLITPRTRAILPVHLYGRLADMQGIYDLATRYGLKIIEDAAQAHGAIWNKGLPGKGSPALRAGNLSDAAAFSFYPAKNLGALGDGGAITTHDAELATTARSIANYGSTEKYVHLYQGINSRLDELQAAVLSIKLSRLDKDNARRREIAQSYKENIDWQRLGLQSTVHTDHINEANVFHIFPVFSPRRNELQRYLTQCGISTQIHYPIPPHRQEALKKEYGMQQLPITERIHNEELSLPISPLLTNEETEHIINRINAFI</sequence>
<dbReference type="Gene3D" id="3.40.640.10">
    <property type="entry name" value="Type I PLP-dependent aspartate aminotransferase-like (Major domain)"/>
    <property type="match status" value="1"/>
</dbReference>
<dbReference type="Proteomes" id="UP000285013">
    <property type="component" value="Unassembled WGS sequence"/>
</dbReference>
<dbReference type="AlphaFoldDB" id="A0A3E4KXG4"/>
<evidence type="ECO:0000256" key="3">
    <source>
        <dbReference type="PIRSR" id="PIRSR000390-1"/>
    </source>
</evidence>
<organism evidence="6 7">
    <name type="scientific">Bacteroides intestinalis</name>
    <dbReference type="NCBI Taxonomy" id="329854"/>
    <lineage>
        <taxon>Bacteria</taxon>
        <taxon>Pseudomonadati</taxon>
        <taxon>Bacteroidota</taxon>
        <taxon>Bacteroidia</taxon>
        <taxon>Bacteroidales</taxon>
        <taxon>Bacteroidaceae</taxon>
        <taxon>Bacteroides</taxon>
    </lineage>
</organism>
<keyword evidence="6" id="KW-0808">Transferase</keyword>
<dbReference type="GO" id="GO:0000271">
    <property type="term" value="P:polysaccharide biosynthetic process"/>
    <property type="evidence" value="ECO:0007669"/>
    <property type="project" value="TreeGrafter"/>
</dbReference>
<keyword evidence="6" id="KW-0032">Aminotransferase</keyword>
<dbReference type="CDD" id="cd00616">
    <property type="entry name" value="AHBA_syn"/>
    <property type="match status" value="1"/>
</dbReference>
<protein>
    <submittedName>
        <fullName evidence="6">DegT/DnrJ/EryC1/StrS family aminotransferase</fullName>
    </submittedName>
</protein>
<evidence type="ECO:0000256" key="4">
    <source>
        <dbReference type="PIRSR" id="PIRSR000390-2"/>
    </source>
</evidence>
<dbReference type="InterPro" id="IPR000653">
    <property type="entry name" value="DegT/StrS_aminotransferase"/>
</dbReference>
<dbReference type="PANTHER" id="PTHR30244:SF36">
    <property type="entry name" value="3-OXO-GLUCOSE-6-PHOSPHATE:GLUTAMATE AMINOTRANSFERASE"/>
    <property type="match status" value="1"/>
</dbReference>
<dbReference type="GeneID" id="26158046"/>
<dbReference type="InterPro" id="IPR015422">
    <property type="entry name" value="PyrdxlP-dep_Trfase_small"/>
</dbReference>
<keyword evidence="1 4" id="KW-0663">Pyridoxal phosphate</keyword>
<dbReference type="EMBL" id="QRPE01000015">
    <property type="protein sequence ID" value="RHL92030.1"/>
    <property type="molecule type" value="Genomic_DNA"/>
</dbReference>
<evidence type="ECO:0000256" key="5">
    <source>
        <dbReference type="RuleBase" id="RU004508"/>
    </source>
</evidence>
<dbReference type="Gene3D" id="3.90.1150.10">
    <property type="entry name" value="Aspartate Aminotransferase, domain 1"/>
    <property type="match status" value="1"/>
</dbReference>
<reference evidence="6 7" key="1">
    <citation type="submission" date="2018-08" db="EMBL/GenBank/DDBJ databases">
        <title>A genome reference for cultivated species of the human gut microbiota.</title>
        <authorList>
            <person name="Zou Y."/>
            <person name="Xue W."/>
            <person name="Luo G."/>
        </authorList>
    </citation>
    <scope>NUCLEOTIDE SEQUENCE [LARGE SCALE GENOMIC DNA]</scope>
    <source>
        <strain evidence="6 7">AF36-16BH</strain>
    </source>
</reference>
<dbReference type="RefSeq" id="WP_007660357.1">
    <property type="nucleotide sequence ID" value="NZ_CDQQ01000061.1"/>
</dbReference>